<feature type="compositionally biased region" description="Gly residues" evidence="1">
    <location>
        <begin position="53"/>
        <end position="63"/>
    </location>
</feature>
<feature type="compositionally biased region" description="Basic residues" evidence="1">
    <location>
        <begin position="66"/>
        <end position="75"/>
    </location>
</feature>
<keyword evidence="3" id="KW-1185">Reference proteome</keyword>
<dbReference type="Proteomes" id="UP000762676">
    <property type="component" value="Unassembled WGS sequence"/>
</dbReference>
<evidence type="ECO:0000256" key="1">
    <source>
        <dbReference type="SAM" id="MobiDB-lite"/>
    </source>
</evidence>
<reference evidence="2 3" key="1">
    <citation type="journal article" date="2021" name="Elife">
        <title>Chloroplast acquisition without the gene transfer in kleptoplastic sea slugs, Plakobranchus ocellatus.</title>
        <authorList>
            <person name="Maeda T."/>
            <person name="Takahashi S."/>
            <person name="Yoshida T."/>
            <person name="Shimamura S."/>
            <person name="Takaki Y."/>
            <person name="Nagai Y."/>
            <person name="Toyoda A."/>
            <person name="Suzuki Y."/>
            <person name="Arimoto A."/>
            <person name="Ishii H."/>
            <person name="Satoh N."/>
            <person name="Nishiyama T."/>
            <person name="Hasebe M."/>
            <person name="Maruyama T."/>
            <person name="Minagawa J."/>
            <person name="Obokata J."/>
            <person name="Shigenobu S."/>
        </authorList>
    </citation>
    <scope>NUCLEOTIDE SEQUENCE [LARGE SCALE GENOMIC DNA]</scope>
</reference>
<name>A0AAV4JZY6_9GAST</name>
<evidence type="ECO:0000313" key="2">
    <source>
        <dbReference type="EMBL" id="GFS27624.1"/>
    </source>
</evidence>
<dbReference type="EMBL" id="BMAT01010545">
    <property type="protein sequence ID" value="GFS27624.1"/>
    <property type="molecule type" value="Genomic_DNA"/>
</dbReference>
<sequence>MGKPTDLLLLDNGLSSDAEQSRTYRLESDDNATAAAAAADDDDDDEDDDDDGGGGGGGGGSNGGDHRRKKNKRKPEKVIKVLIDSVKITPCGDYEVSHDTTMEEVRQSRVIGRLGRMAVVEEATTAEDVTRHHHPAAYAWGVSSRARALTRRSKTQMFACGLSTYLLICRVTIAGIRYGGRALIT</sequence>
<accession>A0AAV4JZY6</accession>
<feature type="compositionally biased region" description="Basic and acidic residues" evidence="1">
    <location>
        <begin position="19"/>
        <end position="28"/>
    </location>
</feature>
<gene>
    <name evidence="2" type="ORF">ElyMa_005287900</name>
</gene>
<feature type="compositionally biased region" description="Low complexity" evidence="1">
    <location>
        <begin position="1"/>
        <end position="17"/>
    </location>
</feature>
<dbReference type="AlphaFoldDB" id="A0AAV4JZY6"/>
<feature type="compositionally biased region" description="Acidic residues" evidence="1">
    <location>
        <begin position="39"/>
        <end position="52"/>
    </location>
</feature>
<organism evidence="2 3">
    <name type="scientific">Elysia marginata</name>
    <dbReference type="NCBI Taxonomy" id="1093978"/>
    <lineage>
        <taxon>Eukaryota</taxon>
        <taxon>Metazoa</taxon>
        <taxon>Spiralia</taxon>
        <taxon>Lophotrochozoa</taxon>
        <taxon>Mollusca</taxon>
        <taxon>Gastropoda</taxon>
        <taxon>Heterobranchia</taxon>
        <taxon>Euthyneura</taxon>
        <taxon>Panpulmonata</taxon>
        <taxon>Sacoglossa</taxon>
        <taxon>Placobranchoidea</taxon>
        <taxon>Plakobranchidae</taxon>
        <taxon>Elysia</taxon>
    </lineage>
</organism>
<proteinExistence type="predicted"/>
<feature type="region of interest" description="Disordered" evidence="1">
    <location>
        <begin position="1"/>
        <end position="75"/>
    </location>
</feature>
<comment type="caution">
    <text evidence="2">The sequence shown here is derived from an EMBL/GenBank/DDBJ whole genome shotgun (WGS) entry which is preliminary data.</text>
</comment>
<protein>
    <submittedName>
        <fullName evidence="2">Uncharacterized protein</fullName>
    </submittedName>
</protein>
<evidence type="ECO:0000313" key="3">
    <source>
        <dbReference type="Proteomes" id="UP000762676"/>
    </source>
</evidence>